<dbReference type="KEGG" id="erx:ATZ35_04130"/>
<evidence type="ECO:0000256" key="3">
    <source>
        <dbReference type="ARBA" id="ARBA00022692"/>
    </source>
</evidence>
<keyword evidence="3 6" id="KW-0812">Transmembrane</keyword>
<comment type="similarity">
    <text evidence="6">Belongs to the ABC-4 integral membrane protein family.</text>
</comment>
<protein>
    <recommendedName>
        <fullName evidence="7">ABC3 transporter permease C-terminal domain-containing protein</fullName>
    </recommendedName>
</protein>
<evidence type="ECO:0000313" key="8">
    <source>
        <dbReference type="EMBL" id="ALS36375.1"/>
    </source>
</evidence>
<dbReference type="InterPro" id="IPR027022">
    <property type="entry name" value="ABC_permease_BceB-typ"/>
</dbReference>
<evidence type="ECO:0000256" key="4">
    <source>
        <dbReference type="ARBA" id="ARBA00022989"/>
    </source>
</evidence>
<dbReference type="GO" id="GO:0005886">
    <property type="term" value="C:plasma membrane"/>
    <property type="evidence" value="ECO:0007669"/>
    <property type="project" value="UniProtKB-SubCell"/>
</dbReference>
<feature type="transmembrane region" description="Helical" evidence="6">
    <location>
        <begin position="144"/>
        <end position="170"/>
    </location>
</feature>
<organism evidence="8 9">
    <name type="scientific">Enterococcus rotai</name>
    <dbReference type="NCBI Taxonomy" id="118060"/>
    <lineage>
        <taxon>Bacteria</taxon>
        <taxon>Bacillati</taxon>
        <taxon>Bacillota</taxon>
        <taxon>Bacilli</taxon>
        <taxon>Lactobacillales</taxon>
        <taxon>Enterococcaceae</taxon>
        <taxon>Enterococcus</taxon>
    </lineage>
</organism>
<dbReference type="RefSeq" id="WP_208929625.1">
    <property type="nucleotide sequence ID" value="NZ_CP013655.1"/>
</dbReference>
<evidence type="ECO:0000256" key="1">
    <source>
        <dbReference type="ARBA" id="ARBA00004651"/>
    </source>
</evidence>
<proteinExistence type="inferred from homology"/>
<feature type="transmembrane region" description="Helical" evidence="6">
    <location>
        <begin position="16"/>
        <end position="35"/>
    </location>
</feature>
<dbReference type="Proteomes" id="UP000067523">
    <property type="component" value="Chromosome"/>
</dbReference>
<dbReference type="PIRSF" id="PIRSF018968">
    <property type="entry name" value="ABC_permease_BceB"/>
    <property type="match status" value="1"/>
</dbReference>
<dbReference type="Pfam" id="PF02687">
    <property type="entry name" value="FtsX"/>
    <property type="match status" value="1"/>
</dbReference>
<dbReference type="EMBL" id="CP013655">
    <property type="protein sequence ID" value="ALS36375.1"/>
    <property type="molecule type" value="Genomic_DNA"/>
</dbReference>
<dbReference type="InterPro" id="IPR052536">
    <property type="entry name" value="ABC-4_Integral_Memb_Prot"/>
</dbReference>
<name>A0A0U2X697_9ENTE</name>
<accession>A0A0U2X697</accession>
<evidence type="ECO:0000259" key="7">
    <source>
        <dbReference type="Pfam" id="PF02687"/>
    </source>
</evidence>
<evidence type="ECO:0000256" key="5">
    <source>
        <dbReference type="ARBA" id="ARBA00023136"/>
    </source>
</evidence>
<keyword evidence="9" id="KW-1185">Reference proteome</keyword>
<dbReference type="PANTHER" id="PTHR46795">
    <property type="entry name" value="ABC TRANSPORTER PERMEASE-RELATED-RELATED"/>
    <property type="match status" value="1"/>
</dbReference>
<evidence type="ECO:0000256" key="2">
    <source>
        <dbReference type="ARBA" id="ARBA00022475"/>
    </source>
</evidence>
<evidence type="ECO:0000256" key="6">
    <source>
        <dbReference type="PIRNR" id="PIRNR018968"/>
    </source>
</evidence>
<keyword evidence="4 6" id="KW-1133">Transmembrane helix</keyword>
<feature type="transmembrane region" description="Helical" evidence="6">
    <location>
        <begin position="539"/>
        <end position="565"/>
    </location>
</feature>
<reference evidence="9" key="1">
    <citation type="submission" date="2015-12" db="EMBL/GenBank/DDBJ databases">
        <authorList>
            <person name="Lauer A."/>
            <person name="Humrighouse B."/>
            <person name="Loparev V."/>
            <person name="Shewmaker P.L."/>
            <person name="Whitney A.M."/>
            <person name="McLaughlin R.W."/>
        </authorList>
    </citation>
    <scope>NUCLEOTIDE SEQUENCE [LARGE SCALE GENOMIC DNA]</scope>
    <source>
        <strain evidence="9">LMG 26678</strain>
    </source>
</reference>
<dbReference type="InterPro" id="IPR003838">
    <property type="entry name" value="ABC3_permease_C"/>
</dbReference>
<gene>
    <name evidence="8" type="ORF">ATZ35_04130</name>
</gene>
<keyword evidence="6" id="KW-0813">Transport</keyword>
<sequence length="668" mass="75555">MLYLRLAYSNIKKNHAVYVPFCLATIFTVILNMVMQIMSNNQGLDTLKGASSLKVMFGLGGKIIMIFTIIFTFYTHSFLMKRRKKELGLYNILGMDKKNLTVMMLIENLMTLFITLTVGLLSGAVLSKLMFLVLKRLTGFGDGFVYEFSVASLGQVSLLFLGIFMGTFLYDTWEVRKTKPIELLGQASSGEKEPKSKWLFTLIGIVCLSAGYGISLTIDSPVKALTQFFIAVILVIIGTYSIFIAGSVTLLKLLKKNKQFYYRPNNFISISSMIFRMKQNGAGLATISILCTMALVTISSTVCLYIGQEKIIQSRNPFENSVEVALPMDETKQTINDVVKNQGSAIEEVKYAKLSSPLITLKENDDSFTQLKEAFSNYSNIVGIRFISLSEYNRIEREKLTLANNEVYVYPVSGEYKEKRITISNQVFEVKDTLKQFIFAPKEEDAVLGSLILVIPDKVASTTFFEGIAENFKESVFPFTPTPVSIVSFKLAGSMTKRMEIAEALQERFQAIAAVSGNEELERSLTVTSIDKDREEMRLLYGGFFFLGIIFGISFLMATTLIIYYKQVSEGSDDRERFIIMQKVGLSHKEVKKTIQQQILLVFFLPIIVAVIHLSFAFPIIRKLMTLFELNNSYLLIVTTIICVLIFSLAYFVIYWRTSKVYYQLVER</sequence>
<keyword evidence="2 6" id="KW-1003">Cell membrane</keyword>
<dbReference type="AlphaFoldDB" id="A0A0U2X697"/>
<feature type="domain" description="ABC3 transporter permease C-terminal" evidence="7">
    <location>
        <begin position="63"/>
        <end position="180"/>
    </location>
</feature>
<feature type="transmembrane region" description="Helical" evidence="6">
    <location>
        <begin position="599"/>
        <end position="621"/>
    </location>
</feature>
<dbReference type="PANTHER" id="PTHR46795:SF3">
    <property type="entry name" value="ABC TRANSPORTER PERMEASE"/>
    <property type="match status" value="1"/>
</dbReference>
<comment type="subcellular location">
    <subcellularLocation>
        <location evidence="1 6">Cell membrane</location>
        <topology evidence="1 6">Multi-pass membrane protein</topology>
    </subcellularLocation>
</comment>
<feature type="transmembrane region" description="Helical" evidence="6">
    <location>
        <begin position="282"/>
        <end position="307"/>
    </location>
</feature>
<dbReference type="STRING" id="118060.ATZ35_04130"/>
<dbReference type="GO" id="GO:0055085">
    <property type="term" value="P:transmembrane transport"/>
    <property type="evidence" value="ECO:0007669"/>
    <property type="project" value="UniProtKB-UniRule"/>
</dbReference>
<feature type="transmembrane region" description="Helical" evidence="6">
    <location>
        <begin position="100"/>
        <end position="124"/>
    </location>
</feature>
<feature type="transmembrane region" description="Helical" evidence="6">
    <location>
        <begin position="198"/>
        <end position="216"/>
    </location>
</feature>
<feature type="transmembrane region" description="Helical" evidence="6">
    <location>
        <begin position="228"/>
        <end position="254"/>
    </location>
</feature>
<feature type="transmembrane region" description="Helical" evidence="6">
    <location>
        <begin position="55"/>
        <end position="79"/>
    </location>
</feature>
<feature type="transmembrane region" description="Helical" evidence="6">
    <location>
        <begin position="633"/>
        <end position="654"/>
    </location>
</feature>
<evidence type="ECO:0000313" key="9">
    <source>
        <dbReference type="Proteomes" id="UP000067523"/>
    </source>
</evidence>
<keyword evidence="5 6" id="KW-0472">Membrane</keyword>